<dbReference type="InterPro" id="IPR038390">
    <property type="entry name" value="Metal_Tscrpt_repr_sf"/>
</dbReference>
<dbReference type="EMBL" id="FNZE01000009">
    <property type="protein sequence ID" value="SEJ48887.1"/>
    <property type="molecule type" value="Genomic_DNA"/>
</dbReference>
<dbReference type="OrthoDB" id="9806052at2"/>
<organism evidence="2 3">
    <name type="scientific">Pseudomonas linyingensis</name>
    <dbReference type="NCBI Taxonomy" id="915471"/>
    <lineage>
        <taxon>Bacteria</taxon>
        <taxon>Pseudomonadati</taxon>
        <taxon>Pseudomonadota</taxon>
        <taxon>Gammaproteobacteria</taxon>
        <taxon>Pseudomonadales</taxon>
        <taxon>Pseudomonadaceae</taxon>
        <taxon>Pseudomonas</taxon>
    </lineage>
</organism>
<accession>A0A1H6ZBT5</accession>
<dbReference type="Pfam" id="PF02583">
    <property type="entry name" value="Trns_repr_metal"/>
    <property type="match status" value="1"/>
</dbReference>
<dbReference type="Gene3D" id="1.20.58.1000">
    <property type="entry name" value="Metal-sensitive repressor, helix protomer"/>
    <property type="match status" value="1"/>
</dbReference>
<evidence type="ECO:0000313" key="3">
    <source>
        <dbReference type="Proteomes" id="UP000242930"/>
    </source>
</evidence>
<dbReference type="GO" id="GO:0046872">
    <property type="term" value="F:metal ion binding"/>
    <property type="evidence" value="ECO:0007669"/>
    <property type="project" value="InterPro"/>
</dbReference>
<keyword evidence="2" id="KW-0238">DNA-binding</keyword>
<dbReference type="Proteomes" id="UP000242930">
    <property type="component" value="Unassembled WGS sequence"/>
</dbReference>
<proteinExistence type="inferred from homology"/>
<evidence type="ECO:0000256" key="1">
    <source>
        <dbReference type="ARBA" id="ARBA00005260"/>
    </source>
</evidence>
<gene>
    <name evidence="2" type="ORF">SAMN05216201_109186</name>
</gene>
<sequence>MSHTSHEKSKLLGRVRRIRGQVEALERALDAEKGCCEILHQIAAVRGAINGLMAEVLEDHVRAHIADPAIDSDAERQQGADELIAVLRTYLK</sequence>
<reference evidence="3" key="1">
    <citation type="submission" date="2016-10" db="EMBL/GenBank/DDBJ databases">
        <authorList>
            <person name="Varghese N."/>
            <person name="Submissions S."/>
        </authorList>
    </citation>
    <scope>NUCLEOTIDE SEQUENCE [LARGE SCALE GENOMIC DNA]</scope>
    <source>
        <strain evidence="3">LMG 25967</strain>
    </source>
</reference>
<dbReference type="PANTHER" id="PTHR33677:SF5">
    <property type="entry name" value="TRANSCRIPTIONAL REPRESSOR FRMR"/>
    <property type="match status" value="1"/>
</dbReference>
<comment type="similarity">
    <text evidence="1">Belongs to the FrmR/RcnR family.</text>
</comment>
<protein>
    <submittedName>
        <fullName evidence="2">DNA-binding transcriptional regulator, FrmR family</fullName>
    </submittedName>
</protein>
<dbReference type="STRING" id="915471.SAMN05216201_109186"/>
<dbReference type="RefSeq" id="WP_090311521.1">
    <property type="nucleotide sequence ID" value="NZ_FNZE01000009.1"/>
</dbReference>
<dbReference type="GO" id="GO:0003677">
    <property type="term" value="F:DNA binding"/>
    <property type="evidence" value="ECO:0007669"/>
    <property type="project" value="UniProtKB-KW"/>
</dbReference>
<dbReference type="GO" id="GO:0045892">
    <property type="term" value="P:negative regulation of DNA-templated transcription"/>
    <property type="evidence" value="ECO:0007669"/>
    <property type="project" value="UniProtKB-ARBA"/>
</dbReference>
<dbReference type="InterPro" id="IPR003735">
    <property type="entry name" value="Metal_Tscrpt_repr"/>
</dbReference>
<dbReference type="AlphaFoldDB" id="A0A1H6ZBT5"/>
<name>A0A1H6ZBT5_9PSED</name>
<keyword evidence="3" id="KW-1185">Reference proteome</keyword>
<dbReference type="CDD" id="cd10153">
    <property type="entry name" value="RcnR-FrmR-like_DUF156"/>
    <property type="match status" value="1"/>
</dbReference>
<evidence type="ECO:0000313" key="2">
    <source>
        <dbReference type="EMBL" id="SEJ48887.1"/>
    </source>
</evidence>
<dbReference type="PANTHER" id="PTHR33677">
    <property type="entry name" value="TRANSCRIPTIONAL REPRESSOR FRMR-RELATED"/>
    <property type="match status" value="1"/>
</dbReference>